<comment type="caution">
    <text evidence="6">The sequence shown here is derived from an EMBL/GenBank/DDBJ whole genome shotgun (WGS) entry which is preliminary data.</text>
</comment>
<dbReference type="SUPFAM" id="SSF46785">
    <property type="entry name" value="Winged helix' DNA-binding domain"/>
    <property type="match status" value="1"/>
</dbReference>
<dbReference type="InterPro" id="IPR036388">
    <property type="entry name" value="WH-like_DNA-bd_sf"/>
</dbReference>
<sequence length="196" mass="21978">MYIAQLQYLIAAASHGTFTKAASVHHVTVPTISQSVRQLEDELDTVIFHRTKKGIAPTKEGYLILQHSASILKSVEMMKRELSFLKEEASENIIISTIPGMVPQVVQTTIEFAKRYPLLNVQMLEGDTQTVLNHVNQGYASMGLISYSSEQQETSFDWMPMIQGKAVLIVNKNSSLRFLNAVTAEDLRNEVEIPLR</sequence>
<keyword evidence="3" id="KW-0238">DNA-binding</keyword>
<dbReference type="RefSeq" id="WP_076138650.1">
    <property type="nucleotide sequence ID" value="NZ_MPTO01000041.1"/>
</dbReference>
<dbReference type="PROSITE" id="PS50931">
    <property type="entry name" value="HTH_LYSR"/>
    <property type="match status" value="1"/>
</dbReference>
<proteinExistence type="inferred from homology"/>
<evidence type="ECO:0000256" key="3">
    <source>
        <dbReference type="ARBA" id="ARBA00023125"/>
    </source>
</evidence>
<dbReference type="Pfam" id="PF00126">
    <property type="entry name" value="HTH_1"/>
    <property type="match status" value="1"/>
</dbReference>
<dbReference type="AlphaFoldDB" id="A0AB36J6C6"/>
<dbReference type="InterPro" id="IPR050950">
    <property type="entry name" value="HTH-type_LysR_regulators"/>
</dbReference>
<reference evidence="6 7" key="1">
    <citation type="submission" date="2016-10" db="EMBL/GenBank/DDBJ databases">
        <title>Paenibacillus species isolates.</title>
        <authorList>
            <person name="Beno S.M."/>
        </authorList>
    </citation>
    <scope>NUCLEOTIDE SEQUENCE [LARGE SCALE GENOMIC DNA]</scope>
    <source>
        <strain evidence="6 7">FSL H7-0918</strain>
    </source>
</reference>
<name>A0AB36J6C6_9BACL</name>
<evidence type="ECO:0000313" key="7">
    <source>
        <dbReference type="Proteomes" id="UP000187323"/>
    </source>
</evidence>
<organism evidence="6 7">
    <name type="scientific">Paenibacillus odorifer</name>
    <dbReference type="NCBI Taxonomy" id="189426"/>
    <lineage>
        <taxon>Bacteria</taxon>
        <taxon>Bacillati</taxon>
        <taxon>Bacillota</taxon>
        <taxon>Bacilli</taxon>
        <taxon>Bacillales</taxon>
        <taxon>Paenibacillaceae</taxon>
        <taxon>Paenibacillus</taxon>
    </lineage>
</organism>
<dbReference type="Pfam" id="PF03466">
    <property type="entry name" value="LysR_substrate"/>
    <property type="match status" value="1"/>
</dbReference>
<keyword evidence="2" id="KW-0805">Transcription regulation</keyword>
<feature type="domain" description="HTH lysR-type" evidence="5">
    <location>
        <begin position="1"/>
        <end position="58"/>
    </location>
</feature>
<evidence type="ECO:0000256" key="2">
    <source>
        <dbReference type="ARBA" id="ARBA00023015"/>
    </source>
</evidence>
<evidence type="ECO:0000259" key="5">
    <source>
        <dbReference type="PROSITE" id="PS50931"/>
    </source>
</evidence>
<dbReference type="Proteomes" id="UP000187323">
    <property type="component" value="Unassembled WGS sequence"/>
</dbReference>
<comment type="similarity">
    <text evidence="1">Belongs to the LysR transcriptional regulatory family.</text>
</comment>
<dbReference type="InterPro" id="IPR036390">
    <property type="entry name" value="WH_DNA-bd_sf"/>
</dbReference>
<accession>A0AB36J6C6</accession>
<evidence type="ECO:0000256" key="4">
    <source>
        <dbReference type="ARBA" id="ARBA00023163"/>
    </source>
</evidence>
<dbReference type="InterPro" id="IPR005119">
    <property type="entry name" value="LysR_subst-bd"/>
</dbReference>
<dbReference type="GO" id="GO:0003700">
    <property type="term" value="F:DNA-binding transcription factor activity"/>
    <property type="evidence" value="ECO:0007669"/>
    <property type="project" value="InterPro"/>
</dbReference>
<keyword evidence="4" id="KW-0804">Transcription</keyword>
<dbReference type="FunFam" id="1.10.10.10:FF:000001">
    <property type="entry name" value="LysR family transcriptional regulator"/>
    <property type="match status" value="1"/>
</dbReference>
<dbReference type="GO" id="GO:0005829">
    <property type="term" value="C:cytosol"/>
    <property type="evidence" value="ECO:0007669"/>
    <property type="project" value="TreeGrafter"/>
</dbReference>
<dbReference type="EMBL" id="MPTO01000041">
    <property type="protein sequence ID" value="OME11232.1"/>
    <property type="molecule type" value="Genomic_DNA"/>
</dbReference>
<dbReference type="SUPFAM" id="SSF53850">
    <property type="entry name" value="Periplasmic binding protein-like II"/>
    <property type="match status" value="1"/>
</dbReference>
<dbReference type="PANTHER" id="PTHR30419">
    <property type="entry name" value="HTH-TYPE TRANSCRIPTIONAL REGULATOR YBHD"/>
    <property type="match status" value="1"/>
</dbReference>
<dbReference type="InterPro" id="IPR000847">
    <property type="entry name" value="LysR_HTH_N"/>
</dbReference>
<gene>
    <name evidence="6" type="ORF">BSK47_29510</name>
</gene>
<dbReference type="PANTHER" id="PTHR30419:SF8">
    <property type="entry name" value="NITROGEN ASSIMILATION TRANSCRIPTIONAL ACTIVATOR-RELATED"/>
    <property type="match status" value="1"/>
</dbReference>
<evidence type="ECO:0000313" key="6">
    <source>
        <dbReference type="EMBL" id="OME11232.1"/>
    </source>
</evidence>
<dbReference type="Gene3D" id="1.10.10.10">
    <property type="entry name" value="Winged helix-like DNA-binding domain superfamily/Winged helix DNA-binding domain"/>
    <property type="match status" value="1"/>
</dbReference>
<dbReference type="Gene3D" id="3.40.190.290">
    <property type="match status" value="1"/>
</dbReference>
<protein>
    <recommendedName>
        <fullName evidence="5">HTH lysR-type domain-containing protein</fullName>
    </recommendedName>
</protein>
<dbReference type="GO" id="GO:0003677">
    <property type="term" value="F:DNA binding"/>
    <property type="evidence" value="ECO:0007669"/>
    <property type="project" value="UniProtKB-KW"/>
</dbReference>
<evidence type="ECO:0000256" key="1">
    <source>
        <dbReference type="ARBA" id="ARBA00009437"/>
    </source>
</evidence>